<feature type="compositionally biased region" description="Polar residues" evidence="7">
    <location>
        <begin position="610"/>
        <end position="620"/>
    </location>
</feature>
<evidence type="ECO:0000256" key="7">
    <source>
        <dbReference type="SAM" id="MobiDB-lite"/>
    </source>
</evidence>
<dbReference type="PANTHER" id="PTHR13011:SF0">
    <property type="entry name" value="GENERAL TRANSCRIPTION FACTOR IIF SUBUNIT 1"/>
    <property type="match status" value="1"/>
</dbReference>
<dbReference type="SUPFAM" id="SSF50916">
    <property type="entry name" value="Rap30/74 interaction domains"/>
    <property type="match status" value="2"/>
</dbReference>
<feature type="compositionally biased region" description="Basic and acidic residues" evidence="7">
    <location>
        <begin position="509"/>
        <end position="521"/>
    </location>
</feature>
<feature type="compositionally biased region" description="Low complexity" evidence="7">
    <location>
        <begin position="632"/>
        <end position="659"/>
    </location>
</feature>
<feature type="compositionally biased region" description="Low complexity" evidence="7">
    <location>
        <begin position="731"/>
        <end position="746"/>
    </location>
</feature>
<dbReference type="AlphaFoldDB" id="A0A316Z2B5"/>
<reference evidence="8 9" key="1">
    <citation type="journal article" date="2018" name="Mol. Biol. Evol.">
        <title>Broad Genomic Sampling Reveals a Smut Pathogenic Ancestry of the Fungal Clade Ustilaginomycotina.</title>
        <authorList>
            <person name="Kijpornyongpan T."/>
            <person name="Mondo S.J."/>
            <person name="Barry K."/>
            <person name="Sandor L."/>
            <person name="Lee J."/>
            <person name="Lipzen A."/>
            <person name="Pangilinan J."/>
            <person name="LaButti K."/>
            <person name="Hainaut M."/>
            <person name="Henrissat B."/>
            <person name="Grigoriev I.V."/>
            <person name="Spatafora J.W."/>
            <person name="Aime M.C."/>
        </authorList>
    </citation>
    <scope>NUCLEOTIDE SEQUENCE [LARGE SCALE GENOMIC DNA]</scope>
    <source>
        <strain evidence="8 9">MCA 4198</strain>
    </source>
</reference>
<dbReference type="GO" id="GO:0001096">
    <property type="term" value="F:TFIIF-class transcription factor complex binding"/>
    <property type="evidence" value="ECO:0007669"/>
    <property type="project" value="TreeGrafter"/>
</dbReference>
<dbReference type="PANTHER" id="PTHR13011">
    <property type="entry name" value="TFIIF-ALPHA"/>
    <property type="match status" value="1"/>
</dbReference>
<gene>
    <name evidence="8" type="ORF">FA10DRAFT_299608</name>
</gene>
<evidence type="ECO:0000256" key="6">
    <source>
        <dbReference type="ARBA" id="ARBA00023242"/>
    </source>
</evidence>
<dbReference type="EMBL" id="KZ819634">
    <property type="protein sequence ID" value="PWN94325.1"/>
    <property type="molecule type" value="Genomic_DNA"/>
</dbReference>
<dbReference type="GO" id="GO:0032968">
    <property type="term" value="P:positive regulation of transcription elongation by RNA polymerase II"/>
    <property type="evidence" value="ECO:0007669"/>
    <property type="project" value="InterPro"/>
</dbReference>
<keyword evidence="5" id="KW-0804">Transcription</keyword>
<keyword evidence="9" id="KW-1185">Reference proteome</keyword>
<organism evidence="8 9">
    <name type="scientific">Acaromyces ingoldii</name>
    <dbReference type="NCBI Taxonomy" id="215250"/>
    <lineage>
        <taxon>Eukaryota</taxon>
        <taxon>Fungi</taxon>
        <taxon>Dikarya</taxon>
        <taxon>Basidiomycota</taxon>
        <taxon>Ustilaginomycotina</taxon>
        <taxon>Exobasidiomycetes</taxon>
        <taxon>Exobasidiales</taxon>
        <taxon>Cryptobasidiaceae</taxon>
        <taxon>Acaromyces</taxon>
    </lineage>
</organism>
<dbReference type="Proteomes" id="UP000245768">
    <property type="component" value="Unassembled WGS sequence"/>
</dbReference>
<proteinExistence type="inferred from homology"/>
<evidence type="ECO:0000256" key="1">
    <source>
        <dbReference type="ARBA" id="ARBA00004123"/>
    </source>
</evidence>
<dbReference type="OrthoDB" id="76676at2759"/>
<feature type="region of interest" description="Disordered" evidence="7">
    <location>
        <begin position="59"/>
        <end position="90"/>
    </location>
</feature>
<feature type="compositionally biased region" description="Acidic residues" evidence="7">
    <location>
        <begin position="544"/>
        <end position="566"/>
    </location>
</feature>
<dbReference type="GO" id="GO:0003677">
    <property type="term" value="F:DNA binding"/>
    <property type="evidence" value="ECO:0007669"/>
    <property type="project" value="UniProtKB-KW"/>
</dbReference>
<evidence type="ECO:0000256" key="5">
    <source>
        <dbReference type="ARBA" id="ARBA00023163"/>
    </source>
</evidence>
<feature type="compositionally biased region" description="Polar residues" evidence="7">
    <location>
        <begin position="701"/>
        <end position="712"/>
    </location>
</feature>
<feature type="region of interest" description="Disordered" evidence="7">
    <location>
        <begin position="1"/>
        <end position="38"/>
    </location>
</feature>
<accession>A0A316Z2B5</accession>
<comment type="similarity">
    <text evidence="2">Belongs to the TFIIF alpha subunit family.</text>
</comment>
<dbReference type="InParanoid" id="A0A316Z2B5"/>
<feature type="region of interest" description="Disordered" evidence="7">
    <location>
        <begin position="367"/>
        <end position="401"/>
    </location>
</feature>
<feature type="compositionally biased region" description="Basic and acidic residues" evidence="7">
    <location>
        <begin position="241"/>
        <end position="255"/>
    </location>
</feature>
<dbReference type="InterPro" id="IPR011039">
    <property type="entry name" value="TFIIF_interaction"/>
</dbReference>
<dbReference type="InterPro" id="IPR008851">
    <property type="entry name" value="TFIIF-alpha"/>
</dbReference>
<dbReference type="GO" id="GO:0005674">
    <property type="term" value="C:transcription factor TFIIF complex"/>
    <property type="evidence" value="ECO:0007669"/>
    <property type="project" value="TreeGrafter"/>
</dbReference>
<feature type="compositionally biased region" description="Low complexity" evidence="7">
    <location>
        <begin position="378"/>
        <end position="388"/>
    </location>
</feature>
<dbReference type="GO" id="GO:0016251">
    <property type="term" value="F:RNA polymerase II general transcription initiation factor activity"/>
    <property type="evidence" value="ECO:0007669"/>
    <property type="project" value="TreeGrafter"/>
</dbReference>
<feature type="compositionally biased region" description="Polar residues" evidence="7">
    <location>
        <begin position="593"/>
        <end position="602"/>
    </location>
</feature>
<keyword evidence="6" id="KW-0539">Nucleus</keyword>
<feature type="compositionally biased region" description="Acidic residues" evidence="7">
    <location>
        <begin position="453"/>
        <end position="479"/>
    </location>
</feature>
<feature type="compositionally biased region" description="Basic and acidic residues" evidence="7">
    <location>
        <begin position="713"/>
        <end position="722"/>
    </location>
</feature>
<feature type="compositionally biased region" description="Low complexity" evidence="7">
    <location>
        <begin position="672"/>
        <end position="684"/>
    </location>
</feature>
<evidence type="ECO:0000256" key="2">
    <source>
        <dbReference type="ARBA" id="ARBA00005249"/>
    </source>
</evidence>
<evidence type="ECO:0000256" key="3">
    <source>
        <dbReference type="ARBA" id="ARBA00023015"/>
    </source>
</evidence>
<dbReference type="RefSeq" id="XP_025381523.1">
    <property type="nucleotide sequence ID" value="XM_025524744.1"/>
</dbReference>
<feature type="region of interest" description="Disordered" evidence="7">
    <location>
        <begin position="416"/>
        <end position="792"/>
    </location>
</feature>
<feature type="compositionally biased region" description="Basic and acidic residues" evidence="7">
    <location>
        <begin position="480"/>
        <end position="499"/>
    </location>
</feature>
<comment type="subcellular location">
    <subcellularLocation>
        <location evidence="1">Nucleus</location>
    </subcellularLocation>
</comment>
<dbReference type="STRING" id="215250.A0A316Z2B5"/>
<feature type="region of interest" description="Disordered" evidence="7">
    <location>
        <begin position="235"/>
        <end position="298"/>
    </location>
</feature>
<dbReference type="GO" id="GO:0006367">
    <property type="term" value="P:transcription initiation at RNA polymerase II promoter"/>
    <property type="evidence" value="ECO:0007669"/>
    <property type="project" value="InterPro"/>
</dbReference>
<dbReference type="GeneID" id="37046660"/>
<keyword evidence="4" id="KW-0238">DNA-binding</keyword>
<sequence>MLSGTPVKQEDGVKKEEPASGAATPAEPTTFRDIPLYSSSTGDWKHHLMKLASHARVNPSDAAQFPGPVRLNRKLPPKEKDKLPRAGSPVLDQYGNAIMVPPPSQDGNPAPTGVPVKKIPLLWPFPDDDSEPVEAALARLNPVKGATADASLIGPSATANNATRQKAGMFQKRVREVYKASSVARKTMNEEALPWVLEDWETKKKWEPAKTPNRNGLKALEQAIKVRKEGGAWPVRLSSKAKPEEDGVKKEEVGVRGKKGKGKGDESSEEDDDDPHGPNHSPWIGKLDGEAHESASTSAGGAMSHALFIFDDRGAGGFRMVPVSRMYKFLQRPKHANKIGWEEAEELYKKQQKARMGEGVLDRFIHRQNGDDGNPAIGRRVGGASSWSGRGGGGAPKKEDDDIAYLRELALPGSFSARNSNAYDRDSSSRRSKFTAVSSGPRVKSEEGTYGEIDFEESFPDDEERNEGDDYALGEEETKELEQRLKREMAKAEEDAAREEADEDDDLFDDGRGRKGRREDDQLTGSGKQMRKIMRALGRREGNEAYDEDDEDRDPYASEDSDDEDTVMNNPEEALRQVREEKEREAREAAKNGAQTNGSATADASKRPSNENSRANTPSGRSEKHAQQSNVAGRGQSQQQAGRRPQQQQQQQQGRPGAGHASVAQRATSPNRAGSHSRQGSRSGSPDRATPPPSLKRKSDTANSGNSTPSSHNRLDSNDSSKRPRTSSNLQRGGSQSRSNSQPGSPRSEEAPGARSPSGAGTRSPPAHAGSRSGSPSRREGGQRVPASPLEQEILDLVKSGAVKDTKELIRHFFKAGRLNPPNFKTQLTSAVTAVLIKGEDSSLNPKPGY</sequence>
<protein>
    <submittedName>
        <fullName evidence="8">Uncharacterized protein</fullName>
    </submittedName>
</protein>
<name>A0A316Z2B5_9BASI</name>
<evidence type="ECO:0000256" key="4">
    <source>
        <dbReference type="ARBA" id="ARBA00023125"/>
    </source>
</evidence>
<evidence type="ECO:0000313" key="9">
    <source>
        <dbReference type="Proteomes" id="UP000245768"/>
    </source>
</evidence>
<feature type="compositionally biased region" description="Basic and acidic residues" evidence="7">
    <location>
        <begin position="8"/>
        <end position="18"/>
    </location>
</feature>
<feature type="compositionally biased region" description="Basic and acidic residues" evidence="7">
    <location>
        <begin position="573"/>
        <end position="590"/>
    </location>
</feature>
<keyword evidence="3" id="KW-0805">Transcription regulation</keyword>
<evidence type="ECO:0000313" key="8">
    <source>
        <dbReference type="EMBL" id="PWN94325.1"/>
    </source>
</evidence>